<feature type="transmembrane region" description="Helical" evidence="1">
    <location>
        <begin position="142"/>
        <end position="162"/>
    </location>
</feature>
<feature type="transmembrane region" description="Helical" evidence="1">
    <location>
        <begin position="104"/>
        <end position="122"/>
    </location>
</feature>
<feature type="domain" description="DUF6545" evidence="2">
    <location>
        <begin position="246"/>
        <end position="372"/>
    </location>
</feature>
<proteinExistence type="predicted"/>
<name>A0A1I5IBR4_9PSEU</name>
<feature type="transmembrane region" description="Helical" evidence="1">
    <location>
        <begin position="212"/>
        <end position="232"/>
    </location>
</feature>
<dbReference type="InterPro" id="IPR046675">
    <property type="entry name" value="DUF6545"/>
</dbReference>
<feature type="transmembrane region" description="Helical" evidence="1">
    <location>
        <begin position="69"/>
        <end position="92"/>
    </location>
</feature>
<keyword evidence="1" id="KW-0812">Transmembrane</keyword>
<dbReference type="NCBIfam" id="NF042915">
    <property type="entry name" value="MAB_1171c_fam"/>
    <property type="match status" value="1"/>
</dbReference>
<evidence type="ECO:0000256" key="1">
    <source>
        <dbReference type="SAM" id="Phobius"/>
    </source>
</evidence>
<reference evidence="3 4" key="1">
    <citation type="submission" date="2016-10" db="EMBL/GenBank/DDBJ databases">
        <authorList>
            <person name="de Groot N.N."/>
        </authorList>
    </citation>
    <scope>NUCLEOTIDE SEQUENCE [LARGE SCALE GENOMIC DNA]</scope>
    <source>
        <strain evidence="3 4">DSM 44637</strain>
    </source>
</reference>
<feature type="transmembrane region" description="Helical" evidence="1">
    <location>
        <begin position="37"/>
        <end position="63"/>
    </location>
</feature>
<dbReference type="InterPro" id="IPR050039">
    <property type="entry name" value="MAB_1171c-like"/>
</dbReference>
<feature type="transmembrane region" description="Helical" evidence="1">
    <location>
        <begin position="6"/>
        <end position="25"/>
    </location>
</feature>
<dbReference type="AlphaFoldDB" id="A0A1I5IBR4"/>
<accession>A0A1I5IBR4</accession>
<keyword evidence="1" id="KW-1133">Transmembrane helix</keyword>
<evidence type="ECO:0000313" key="3">
    <source>
        <dbReference type="EMBL" id="SFO57491.1"/>
    </source>
</evidence>
<dbReference type="STRING" id="112413.SAMN05421854_102361"/>
<dbReference type="Proteomes" id="UP000199137">
    <property type="component" value="Unassembled WGS sequence"/>
</dbReference>
<evidence type="ECO:0000259" key="2">
    <source>
        <dbReference type="Pfam" id="PF20182"/>
    </source>
</evidence>
<protein>
    <recommendedName>
        <fullName evidence="2">DUF6545 domain-containing protein</fullName>
    </recommendedName>
</protein>
<gene>
    <name evidence="3" type="ORF">SAMN05421854_102361</name>
</gene>
<dbReference type="EMBL" id="FOWC01000002">
    <property type="protein sequence ID" value="SFO57491.1"/>
    <property type="molecule type" value="Genomic_DNA"/>
</dbReference>
<sequence length="376" mass="41646">MNTLKIILFSLSAVSSYAALLYKLFSMRRSWRDPAYIVLMTTLILQCVTFTLGALSLSIGSLFGIPNLAILILHLAAVAYCISAQLLLMLWANPPAEIRTRIRAWIVSGAVLFVVLTVLFFIGNKPGTPGTAFAVGSGDPVILTYLLLFIVSQAVPCVTIYLQCLPYARSTSRVWLRRTLKTLAVGAVVLFCYCATRAVNIVSPALGWRLGAWAIVPSVFSALGIVIVSFGLTMPSWGEHVSSVARWQRNYRSYRALYPLWHSLYESSPGIALEPPAEGDTDRRWSDLHYRLHRRVIEIRDGWRALRPYMDRADTPDGDQAMAEARKIRQALEAKTSGLTPAESQDNGAFDDHDAKTFEAEVAWLTQVSAAYGKLV</sequence>
<dbReference type="Pfam" id="PF20182">
    <property type="entry name" value="DUF6545"/>
    <property type="match status" value="1"/>
</dbReference>
<evidence type="ECO:0000313" key="4">
    <source>
        <dbReference type="Proteomes" id="UP000199137"/>
    </source>
</evidence>
<organism evidence="3 4">
    <name type="scientific">Amycolatopsis rubida</name>
    <dbReference type="NCBI Taxonomy" id="112413"/>
    <lineage>
        <taxon>Bacteria</taxon>
        <taxon>Bacillati</taxon>
        <taxon>Actinomycetota</taxon>
        <taxon>Actinomycetes</taxon>
        <taxon>Pseudonocardiales</taxon>
        <taxon>Pseudonocardiaceae</taxon>
        <taxon>Amycolatopsis</taxon>
    </lineage>
</organism>
<dbReference type="OrthoDB" id="3685619at2"/>
<feature type="transmembrane region" description="Helical" evidence="1">
    <location>
        <begin position="183"/>
        <end position="206"/>
    </location>
</feature>
<keyword evidence="1" id="KW-0472">Membrane</keyword>